<sequence length="312" mass="34418">MKAVFLDRDSFPSNMKFHYPEGISEVIEYPNTTLDEVAERIQGADIVLTNKVVLTKDVIEQAHDLKLVQVTATGINNVDAQACKEQGIALQNVDGYSSISVPEHTFALLLALRRNLVAYIDDVRAGKWGESSFFCFLDYPIKDLANTKLAIVGKGIIGNKVAEIAKAFGMQVMFAEHKNAKVVREGYVPFNEAIQQADVLSLHCPLTETTKDLISTTEFEQMKPDAILLNMGRGGIVNEPALIKALTEKRIMGAGFDVATQEPMPHHHPLQALTKLPNFLLTPHIAWGSNEAMQKLANIAMEKIAQFMNPSS</sequence>
<dbReference type="SUPFAM" id="SSF52283">
    <property type="entry name" value="Formate/glycerate dehydrogenase catalytic domain-like"/>
    <property type="match status" value="1"/>
</dbReference>
<evidence type="ECO:0000256" key="2">
    <source>
        <dbReference type="ARBA" id="ARBA00023002"/>
    </source>
</evidence>
<dbReference type="GO" id="GO:0051287">
    <property type="term" value="F:NAD binding"/>
    <property type="evidence" value="ECO:0007669"/>
    <property type="project" value="InterPro"/>
</dbReference>
<feature type="domain" description="D-isomer specific 2-hydroxyacid dehydrogenase NAD-binding" evidence="6">
    <location>
        <begin position="106"/>
        <end position="286"/>
    </location>
</feature>
<protein>
    <submittedName>
        <fullName evidence="7">Putative 2-hydroxyacid dehydrogenase</fullName>
        <ecNumber evidence="7">1.-.-.-</ecNumber>
    </submittedName>
</protein>
<dbReference type="Gene3D" id="3.40.50.720">
    <property type="entry name" value="NAD(P)-binding Rossmann-like Domain"/>
    <property type="match status" value="2"/>
</dbReference>
<dbReference type="EMBL" id="FLOB01000007">
    <property type="protein sequence ID" value="SBS33999.1"/>
    <property type="molecule type" value="Genomic_DNA"/>
</dbReference>
<dbReference type="CDD" id="cd12162">
    <property type="entry name" value="2-Hacid_dh_4"/>
    <property type="match status" value="1"/>
</dbReference>
<dbReference type="PRINTS" id="PR00411">
    <property type="entry name" value="PNDRDTASEI"/>
</dbReference>
<evidence type="ECO:0000313" key="7">
    <source>
        <dbReference type="EMBL" id="SBS33999.1"/>
    </source>
</evidence>
<dbReference type="PROSITE" id="PS00671">
    <property type="entry name" value="D_2_HYDROXYACID_DH_3"/>
    <property type="match status" value="1"/>
</dbReference>
<dbReference type="InterPro" id="IPR006139">
    <property type="entry name" value="D-isomer_2_OHA_DH_cat_dom"/>
</dbReference>
<dbReference type="PANTHER" id="PTHR43761">
    <property type="entry name" value="D-ISOMER SPECIFIC 2-HYDROXYACID DEHYDROGENASE FAMILY PROTEIN (AFU_ORTHOLOGUE AFUA_1G13630)"/>
    <property type="match status" value="1"/>
</dbReference>
<keyword evidence="8" id="KW-1185">Reference proteome</keyword>
<dbReference type="GO" id="GO:0016616">
    <property type="term" value="F:oxidoreductase activity, acting on the CH-OH group of donors, NAD or NADP as acceptor"/>
    <property type="evidence" value="ECO:0007669"/>
    <property type="project" value="InterPro"/>
</dbReference>
<organism evidence="7 8">
    <name type="scientific">Marinomonas spartinae</name>
    <dbReference type="NCBI Taxonomy" id="1792290"/>
    <lineage>
        <taxon>Bacteria</taxon>
        <taxon>Pseudomonadati</taxon>
        <taxon>Pseudomonadota</taxon>
        <taxon>Gammaproteobacteria</taxon>
        <taxon>Oceanospirillales</taxon>
        <taxon>Oceanospirillaceae</taxon>
        <taxon>Marinomonas</taxon>
    </lineage>
</organism>
<dbReference type="EC" id="1.-.-.-" evidence="7"/>
<dbReference type="PANTHER" id="PTHR43761:SF1">
    <property type="entry name" value="D-ISOMER SPECIFIC 2-HYDROXYACID DEHYDROGENASE CATALYTIC DOMAIN-CONTAINING PROTEIN-RELATED"/>
    <property type="match status" value="1"/>
</dbReference>
<dbReference type="Proteomes" id="UP000092544">
    <property type="component" value="Unassembled WGS sequence"/>
</dbReference>
<keyword evidence="2 4" id="KW-0560">Oxidoreductase</keyword>
<comment type="similarity">
    <text evidence="1 4">Belongs to the D-isomer specific 2-hydroxyacid dehydrogenase family.</text>
</comment>
<dbReference type="Pfam" id="PF02826">
    <property type="entry name" value="2-Hacid_dh_C"/>
    <property type="match status" value="1"/>
</dbReference>
<dbReference type="AlphaFoldDB" id="A0A1A8TJM9"/>
<dbReference type="OrthoDB" id="9805416at2"/>
<reference evidence="7 8" key="1">
    <citation type="submission" date="2016-06" db="EMBL/GenBank/DDBJ databases">
        <authorList>
            <person name="Kjaerup R.B."/>
            <person name="Dalgaard T.S."/>
            <person name="Juul-Madsen H.R."/>
        </authorList>
    </citation>
    <scope>NUCLEOTIDE SEQUENCE [LARGE SCALE GENOMIC DNA]</scope>
    <source>
        <strain evidence="7 8">CECT 8886</strain>
    </source>
</reference>
<evidence type="ECO:0000256" key="4">
    <source>
        <dbReference type="RuleBase" id="RU003719"/>
    </source>
</evidence>
<dbReference type="PROSITE" id="PS00670">
    <property type="entry name" value="D_2_HYDROXYACID_DH_2"/>
    <property type="match status" value="1"/>
</dbReference>
<evidence type="ECO:0000259" key="5">
    <source>
        <dbReference type="Pfam" id="PF00389"/>
    </source>
</evidence>
<keyword evidence="3" id="KW-0520">NAD</keyword>
<gene>
    <name evidence="7" type="ORF">MSP8886_02922</name>
</gene>
<dbReference type="InterPro" id="IPR006140">
    <property type="entry name" value="D-isomer_DH_NAD-bd"/>
</dbReference>
<evidence type="ECO:0000259" key="6">
    <source>
        <dbReference type="Pfam" id="PF02826"/>
    </source>
</evidence>
<dbReference type="STRING" id="1792290.MSP8886_02922"/>
<dbReference type="InterPro" id="IPR029753">
    <property type="entry name" value="D-isomer_DH_CS"/>
</dbReference>
<accession>A0A1A8TJM9</accession>
<proteinExistence type="inferred from homology"/>
<name>A0A1A8TJM9_9GAMM</name>
<evidence type="ECO:0000313" key="8">
    <source>
        <dbReference type="Proteomes" id="UP000092544"/>
    </source>
</evidence>
<dbReference type="RefSeq" id="WP_067017690.1">
    <property type="nucleotide sequence ID" value="NZ_FLOB01000007.1"/>
</dbReference>
<dbReference type="Pfam" id="PF00389">
    <property type="entry name" value="2-Hacid_dh"/>
    <property type="match status" value="1"/>
</dbReference>
<dbReference type="InterPro" id="IPR036291">
    <property type="entry name" value="NAD(P)-bd_dom_sf"/>
</dbReference>
<dbReference type="SUPFAM" id="SSF51735">
    <property type="entry name" value="NAD(P)-binding Rossmann-fold domains"/>
    <property type="match status" value="1"/>
</dbReference>
<evidence type="ECO:0000256" key="1">
    <source>
        <dbReference type="ARBA" id="ARBA00005854"/>
    </source>
</evidence>
<feature type="domain" description="D-isomer specific 2-hydroxyacid dehydrogenase catalytic" evidence="5">
    <location>
        <begin position="25"/>
        <end position="309"/>
    </location>
</feature>
<evidence type="ECO:0000256" key="3">
    <source>
        <dbReference type="ARBA" id="ARBA00023027"/>
    </source>
</evidence>
<dbReference type="InterPro" id="IPR050418">
    <property type="entry name" value="D-iso_2-hydroxyacid_DH_PdxB"/>
</dbReference>